<dbReference type="Proteomes" id="UP000314294">
    <property type="component" value="Unassembled WGS sequence"/>
</dbReference>
<comment type="caution">
    <text evidence="1">The sequence shown here is derived from an EMBL/GenBank/DDBJ whole genome shotgun (WGS) entry which is preliminary data.</text>
</comment>
<reference evidence="1 2" key="1">
    <citation type="submission" date="2019-03" db="EMBL/GenBank/DDBJ databases">
        <title>First draft genome of Liparis tanakae, snailfish: a comprehensive survey of snailfish specific genes.</title>
        <authorList>
            <person name="Kim W."/>
            <person name="Song I."/>
            <person name="Jeong J.-H."/>
            <person name="Kim D."/>
            <person name="Kim S."/>
            <person name="Ryu S."/>
            <person name="Song J.Y."/>
            <person name="Lee S.K."/>
        </authorList>
    </citation>
    <scope>NUCLEOTIDE SEQUENCE [LARGE SCALE GENOMIC DNA]</scope>
    <source>
        <tissue evidence="1">Muscle</tissue>
    </source>
</reference>
<gene>
    <name evidence="1" type="ORF">EYF80_014700</name>
</gene>
<sequence>MEAALRRGDLPLLPPSGFSIHHELFPVPSFWTRIKRLCSDRLCLMEFCREREKEGGRFSYLHKKRSEVGQTDAGTLSEVLTLSELLGCQIAD</sequence>
<dbReference type="AlphaFoldDB" id="A0A4Z2IAZ5"/>
<name>A0A4Z2IAZ5_9TELE</name>
<keyword evidence="2" id="KW-1185">Reference proteome</keyword>
<protein>
    <submittedName>
        <fullName evidence="1">Uncharacterized protein</fullName>
    </submittedName>
</protein>
<dbReference type="EMBL" id="SRLO01000107">
    <property type="protein sequence ID" value="TNN75127.1"/>
    <property type="molecule type" value="Genomic_DNA"/>
</dbReference>
<proteinExistence type="predicted"/>
<evidence type="ECO:0000313" key="2">
    <source>
        <dbReference type="Proteomes" id="UP000314294"/>
    </source>
</evidence>
<dbReference type="OrthoDB" id="10651579at2759"/>
<evidence type="ECO:0000313" key="1">
    <source>
        <dbReference type="EMBL" id="TNN75127.1"/>
    </source>
</evidence>
<organism evidence="1 2">
    <name type="scientific">Liparis tanakae</name>
    <name type="common">Tanaka's snailfish</name>
    <dbReference type="NCBI Taxonomy" id="230148"/>
    <lineage>
        <taxon>Eukaryota</taxon>
        <taxon>Metazoa</taxon>
        <taxon>Chordata</taxon>
        <taxon>Craniata</taxon>
        <taxon>Vertebrata</taxon>
        <taxon>Euteleostomi</taxon>
        <taxon>Actinopterygii</taxon>
        <taxon>Neopterygii</taxon>
        <taxon>Teleostei</taxon>
        <taxon>Neoteleostei</taxon>
        <taxon>Acanthomorphata</taxon>
        <taxon>Eupercaria</taxon>
        <taxon>Perciformes</taxon>
        <taxon>Cottioidei</taxon>
        <taxon>Cottales</taxon>
        <taxon>Liparidae</taxon>
        <taxon>Liparis</taxon>
    </lineage>
</organism>
<accession>A0A4Z2IAZ5</accession>